<dbReference type="Gene3D" id="3.30.360.10">
    <property type="entry name" value="Dihydrodipicolinate Reductase, domain 2"/>
    <property type="match status" value="1"/>
</dbReference>
<organism evidence="1 2">
    <name type="scientific">Pedobacter nyackensis</name>
    <dbReference type="NCBI Taxonomy" id="475255"/>
    <lineage>
        <taxon>Bacteria</taxon>
        <taxon>Pseudomonadati</taxon>
        <taxon>Bacteroidota</taxon>
        <taxon>Sphingobacteriia</taxon>
        <taxon>Sphingobacteriales</taxon>
        <taxon>Sphingobacteriaceae</taxon>
        <taxon>Pedobacter</taxon>
    </lineage>
</organism>
<keyword evidence="2" id="KW-1185">Reference proteome</keyword>
<feature type="non-terminal residue" evidence="1">
    <location>
        <position position="1"/>
    </location>
</feature>
<accession>A0A1W2F5A0</accession>
<evidence type="ECO:0000313" key="2">
    <source>
        <dbReference type="Proteomes" id="UP000192678"/>
    </source>
</evidence>
<gene>
    <name evidence="1" type="ORF">SAMN04488101_12161</name>
</gene>
<name>A0A1W2F5A0_9SPHI</name>
<dbReference type="AlphaFoldDB" id="A0A1W2F5A0"/>
<evidence type="ECO:0000313" key="1">
    <source>
        <dbReference type="EMBL" id="SMD17064.1"/>
    </source>
</evidence>
<dbReference type="STRING" id="475255.SAMN04488101_12161"/>
<protein>
    <recommendedName>
        <fullName evidence="3">Oxidoreductase</fullName>
    </recommendedName>
</protein>
<dbReference type="EMBL" id="FWYB01000021">
    <property type="protein sequence ID" value="SMD17064.1"/>
    <property type="molecule type" value="Genomic_DNA"/>
</dbReference>
<proteinExistence type="predicted"/>
<sequence length="43" mass="4826">QRYFLKAILEDIDLTEPTDDAINSLKIAFACDESVKTGQIVQL</sequence>
<dbReference type="Proteomes" id="UP000192678">
    <property type="component" value="Unassembled WGS sequence"/>
</dbReference>
<evidence type="ECO:0008006" key="3">
    <source>
        <dbReference type="Google" id="ProtNLM"/>
    </source>
</evidence>
<reference evidence="1 2" key="1">
    <citation type="submission" date="2017-04" db="EMBL/GenBank/DDBJ databases">
        <authorList>
            <person name="Afonso C.L."/>
            <person name="Miller P.J."/>
            <person name="Scott M.A."/>
            <person name="Spackman E."/>
            <person name="Goraichik I."/>
            <person name="Dimitrov K.M."/>
            <person name="Suarez D.L."/>
            <person name="Swayne D.E."/>
        </authorList>
    </citation>
    <scope>NUCLEOTIDE SEQUENCE [LARGE SCALE GENOMIC DNA]</scope>
    <source>
        <strain evidence="1 2">DSM 19625</strain>
    </source>
</reference>